<comment type="caution">
    <text evidence="2">The sequence shown here is derived from an EMBL/GenBank/DDBJ whole genome shotgun (WGS) entry which is preliminary data.</text>
</comment>
<evidence type="ECO:0000256" key="1">
    <source>
        <dbReference type="SAM" id="MobiDB-lite"/>
    </source>
</evidence>
<evidence type="ECO:0000313" key="2">
    <source>
        <dbReference type="EMBL" id="CAG6392262.1"/>
    </source>
</evidence>
<feature type="region of interest" description="Disordered" evidence="1">
    <location>
        <begin position="85"/>
        <end position="675"/>
    </location>
</feature>
<feature type="compositionally biased region" description="Basic residues" evidence="1">
    <location>
        <begin position="466"/>
        <end position="483"/>
    </location>
</feature>
<protein>
    <submittedName>
        <fullName evidence="2">Uncharacterized protein</fullName>
    </submittedName>
</protein>
<proteinExistence type="predicted"/>
<feature type="compositionally biased region" description="Basic residues" evidence="1">
    <location>
        <begin position="314"/>
        <end position="330"/>
    </location>
</feature>
<organism evidence="2 3">
    <name type="scientific">Actinacidiphila cocklensis</name>
    <dbReference type="NCBI Taxonomy" id="887465"/>
    <lineage>
        <taxon>Bacteria</taxon>
        <taxon>Bacillati</taxon>
        <taxon>Actinomycetota</taxon>
        <taxon>Actinomycetes</taxon>
        <taxon>Kitasatosporales</taxon>
        <taxon>Streptomycetaceae</taxon>
        <taxon>Actinacidiphila</taxon>
    </lineage>
</organism>
<name>A0A9W4GPH5_9ACTN</name>
<feature type="compositionally biased region" description="Basic and acidic residues" evidence="1">
    <location>
        <begin position="189"/>
        <end position="211"/>
    </location>
</feature>
<dbReference type="EMBL" id="CAJSLV010000044">
    <property type="protein sequence ID" value="CAG6392262.1"/>
    <property type="molecule type" value="Genomic_DNA"/>
</dbReference>
<feature type="compositionally biased region" description="Basic residues" evidence="1">
    <location>
        <begin position="508"/>
        <end position="528"/>
    </location>
</feature>
<feature type="compositionally biased region" description="Low complexity" evidence="1">
    <location>
        <begin position="619"/>
        <end position="628"/>
    </location>
</feature>
<feature type="compositionally biased region" description="Basic residues" evidence="1">
    <location>
        <begin position="633"/>
        <end position="653"/>
    </location>
</feature>
<feature type="compositionally biased region" description="Basic and acidic residues" evidence="1">
    <location>
        <begin position="331"/>
        <end position="350"/>
    </location>
</feature>
<feature type="compositionally biased region" description="Basic residues" evidence="1">
    <location>
        <begin position="574"/>
        <end position="616"/>
    </location>
</feature>
<reference evidence="2" key="1">
    <citation type="submission" date="2021-05" db="EMBL/GenBank/DDBJ databases">
        <authorList>
            <person name="Arsene-Ploetze F."/>
        </authorList>
    </citation>
    <scope>NUCLEOTIDE SEQUENCE</scope>
    <source>
        <strain evidence="2">DSM 42138</strain>
    </source>
</reference>
<feature type="compositionally biased region" description="Basic residues" evidence="1">
    <location>
        <begin position="444"/>
        <end position="453"/>
    </location>
</feature>
<dbReference type="AlphaFoldDB" id="A0A9W4GPH5"/>
<keyword evidence="3" id="KW-1185">Reference proteome</keyword>
<feature type="compositionally biased region" description="Basic residues" evidence="1">
    <location>
        <begin position="247"/>
        <end position="267"/>
    </location>
</feature>
<accession>A0A9W4GPH5</accession>
<feature type="compositionally biased region" description="Gly residues" evidence="1">
    <location>
        <begin position="540"/>
        <end position="549"/>
    </location>
</feature>
<feature type="compositionally biased region" description="Low complexity" evidence="1">
    <location>
        <begin position="272"/>
        <end position="287"/>
    </location>
</feature>
<gene>
    <name evidence="2" type="ORF">SCOCK_160044</name>
</gene>
<feature type="compositionally biased region" description="Low complexity" evidence="1">
    <location>
        <begin position="99"/>
        <end position="110"/>
    </location>
</feature>
<sequence length="806" mass="90039">MSATRAHGRWTAPAGSTCTCSRPRRGRTSCWCPTRSRRCRTCPIRSNRPPGSCPPVRRCWWEPTASPIRSATATARSARCSPASSRTRCRRCGSPTCWTSPGRPSTTTGPCWRSGPRHPGGSGERPPDPGGRTRPARPGSAVGPGRPGHGPRGHQPADQRDGGPRLGRGLQGVQPCRPAVAAGRRAHREGRPGRRAERGGRRVAVRADRVARGRGPTPGTGLRFPHAGGAGPLPVRVPDPQRDGRHPAARHHGVPPQRRRVRGRHRPDHQQPGPARPAGRPGPDAEPAAPPGHHRRGSFPEEPAVQHRSAARVLPHRRRRHAAAGHHRPAAGRDARLADPRRGGAGDRGQRRLQAGAARDPPRRPRPDRHRPGRAGRRQPGAGRPGPLQPRPRPEEAPDPGPVGGEPRGRRRDGVDRPGVRPGRTGHQDGDGAGPAHPPYAGQPRHRGARPRRPAAQGQERGRDRRGCRRRARRGHRPRRRALRPFGFRAGRRGGAGLPHRDRDRVRRPVVHRPRRRRHGPRRPRHHGDRPGGRSRLAGRPGGRPGGRYGHAVGLPDPRRHRRRRDRVVLLRQRDRRPRRPGRDRLHRRGVRGRGHPDRHHRPGQLRPRHRQRRERLLRAQQPRAVPELPEPRRHRLPRAAGRLRLRRPLRRHLGQDGLPDGELQGPGRLPGHGRPREVQLLAALQRVEDVHRRGRLGPGRAAVPVHELPRRHRIRHAARMPPEDRQRNPADLHQHRLLRLVERRGHRTHQPLPRQFLLRERRLGDLAARRLPVARLHRVLAAEVAGRPARQPSLLRAAPASVMIS</sequence>
<dbReference type="Proteomes" id="UP001152519">
    <property type="component" value="Unassembled WGS sequence"/>
</dbReference>
<feature type="compositionally biased region" description="Basic residues" evidence="1">
    <location>
        <begin position="366"/>
        <end position="377"/>
    </location>
</feature>
<evidence type="ECO:0000313" key="3">
    <source>
        <dbReference type="Proteomes" id="UP001152519"/>
    </source>
</evidence>